<protein>
    <submittedName>
        <fullName evidence="1">Uncharacterized protein</fullName>
    </submittedName>
</protein>
<evidence type="ECO:0000313" key="1">
    <source>
        <dbReference type="EMBL" id="RGM41591.1"/>
    </source>
</evidence>
<comment type="caution">
    <text evidence="1">The sequence shown here is derived from an EMBL/GenBank/DDBJ whole genome shotgun (WGS) entry which is preliminary data.</text>
</comment>
<name>A0A3E4WH81_9BACT</name>
<proteinExistence type="predicted"/>
<accession>A0A3E4WH81</accession>
<sequence>MRNTRVCESAEMNTGGSACKVDWGKVKGAILVEHGVKLPANITADELEKMCHADRPGRIYPIHTFVEYAKNGGEAQVSAVGYGANQYNGLNAQTDTFTLPRFDEILNAELLRCANKEWDVYFWDSNRMLIGYNDGTDILAGIPMSTVYPGATPFSTSSAKSSMTVNFCHMDAEDSQLNFDYLKLDFNPANVIKGLTEVMLVENESNKFKIIECVGGYDRTAEFATELSSGASEVFDGVTSASYEDGYLTITPGEGEISVKSPSVLYEKDVKWVEFVKVVKAKA</sequence>
<dbReference type="Proteomes" id="UP000260780">
    <property type="component" value="Unassembled WGS sequence"/>
</dbReference>
<dbReference type="AlphaFoldDB" id="A0A3E4WH81"/>
<dbReference type="RefSeq" id="WP_117747501.1">
    <property type="nucleotide sequence ID" value="NZ_DAWDCE010000033.1"/>
</dbReference>
<evidence type="ECO:0000313" key="2">
    <source>
        <dbReference type="Proteomes" id="UP000260780"/>
    </source>
</evidence>
<reference evidence="1 2" key="1">
    <citation type="submission" date="2018-08" db="EMBL/GenBank/DDBJ databases">
        <title>A genome reference for cultivated species of the human gut microbiota.</title>
        <authorList>
            <person name="Zou Y."/>
            <person name="Xue W."/>
            <person name="Luo G."/>
        </authorList>
    </citation>
    <scope>NUCLEOTIDE SEQUENCE [LARGE SCALE GENOMIC DNA]</scope>
    <source>
        <strain evidence="1 2">OM08-14</strain>
    </source>
</reference>
<dbReference type="EMBL" id="QSTF01000007">
    <property type="protein sequence ID" value="RGM41591.1"/>
    <property type="molecule type" value="Genomic_DNA"/>
</dbReference>
<gene>
    <name evidence="1" type="ORF">DXC17_04570</name>
</gene>
<organism evidence="1 2">
    <name type="scientific">Phocaeicola plebeius</name>
    <dbReference type="NCBI Taxonomy" id="310297"/>
    <lineage>
        <taxon>Bacteria</taxon>
        <taxon>Pseudomonadati</taxon>
        <taxon>Bacteroidota</taxon>
        <taxon>Bacteroidia</taxon>
        <taxon>Bacteroidales</taxon>
        <taxon>Bacteroidaceae</taxon>
        <taxon>Phocaeicola</taxon>
    </lineage>
</organism>